<dbReference type="AlphaFoldDB" id="A0A6H1ZWQ2"/>
<gene>
    <name evidence="1" type="ORF">TM448A02420_0005</name>
</gene>
<proteinExistence type="predicted"/>
<reference evidence="1" key="1">
    <citation type="submission" date="2020-03" db="EMBL/GenBank/DDBJ databases">
        <title>The deep terrestrial virosphere.</title>
        <authorList>
            <person name="Holmfeldt K."/>
            <person name="Nilsson E."/>
            <person name="Simone D."/>
            <person name="Lopez-Fernandez M."/>
            <person name="Wu X."/>
            <person name="de Brujin I."/>
            <person name="Lundin D."/>
            <person name="Andersson A."/>
            <person name="Bertilsson S."/>
            <person name="Dopson M."/>
        </authorList>
    </citation>
    <scope>NUCLEOTIDE SEQUENCE</scope>
    <source>
        <strain evidence="1">TM448A02420</strain>
    </source>
</reference>
<sequence>MGNANAPLKRSGWAQGLMEISANRKETVGALRITSDGRKFRYAKAGASNLAAGKMTIAALPNAQTINTSVVAAAIGAYTIQLTGLTWAVDIAENQYQGGFLQINDGTGEAIQYPIVSNSPFVTGDTTIDITVAAPIKVALVASATTEVSLIPNPWYATALSEVEESFSTGVPPVAVTALYYYWSQTGGIAIAFCHGTPAVGSMMVLSSMPPGALRVMAGTLDVDQPVIARMYATVGVSGEYKPVQLLID</sequence>
<protein>
    <submittedName>
        <fullName evidence="1">Uncharacterized protein</fullName>
    </submittedName>
</protein>
<organism evidence="1">
    <name type="scientific">viral metagenome</name>
    <dbReference type="NCBI Taxonomy" id="1070528"/>
    <lineage>
        <taxon>unclassified sequences</taxon>
        <taxon>metagenomes</taxon>
        <taxon>organismal metagenomes</taxon>
    </lineage>
</organism>
<accession>A0A6H1ZWQ2</accession>
<evidence type="ECO:0000313" key="1">
    <source>
        <dbReference type="EMBL" id="QJA51994.1"/>
    </source>
</evidence>
<dbReference type="EMBL" id="MT144304">
    <property type="protein sequence ID" value="QJA51994.1"/>
    <property type="molecule type" value="Genomic_DNA"/>
</dbReference>
<name>A0A6H1ZWQ2_9ZZZZ</name>